<dbReference type="Proteomes" id="UP000008229">
    <property type="component" value="Chromosome"/>
</dbReference>
<dbReference type="GO" id="GO:0008080">
    <property type="term" value="F:N-acetyltransferase activity"/>
    <property type="evidence" value="ECO:0007669"/>
    <property type="project" value="TreeGrafter"/>
</dbReference>
<reference evidence="5" key="2">
    <citation type="submission" date="2010-01" db="EMBL/GenBank/DDBJ databases">
        <title>The complete genome of Conexibacter woesei DSM 14684.</title>
        <authorList>
            <consortium name="US DOE Joint Genome Institute (JGI-PGF)"/>
            <person name="Lucas S."/>
            <person name="Copeland A."/>
            <person name="Lapidus A."/>
            <person name="Glavina del Rio T."/>
            <person name="Dalin E."/>
            <person name="Tice H."/>
            <person name="Bruce D."/>
            <person name="Goodwin L."/>
            <person name="Pitluck S."/>
            <person name="Kyrpides N."/>
            <person name="Mavromatis K."/>
            <person name="Ivanova N."/>
            <person name="Mikhailova N."/>
            <person name="Chertkov O."/>
            <person name="Brettin T."/>
            <person name="Detter J.C."/>
            <person name="Han C."/>
            <person name="Larimer F."/>
            <person name="Land M."/>
            <person name="Hauser L."/>
            <person name="Markowitz V."/>
            <person name="Cheng J.-F."/>
            <person name="Hugenholtz P."/>
            <person name="Woyke T."/>
            <person name="Wu D."/>
            <person name="Pukall R."/>
            <person name="Steenblock K."/>
            <person name="Schneider S."/>
            <person name="Klenk H.-P."/>
            <person name="Eisen J.A."/>
        </authorList>
    </citation>
    <scope>NUCLEOTIDE SEQUENCE [LARGE SCALE GENOMIC DNA]</scope>
    <source>
        <strain evidence="5">DSM 14684 / CIP 108061 / JCM 11494 / NBRC 100937 / ID131577</strain>
    </source>
</reference>
<dbReference type="CDD" id="cd04301">
    <property type="entry name" value="NAT_SF"/>
    <property type="match status" value="1"/>
</dbReference>
<dbReference type="InterPro" id="IPR016181">
    <property type="entry name" value="Acyl_CoA_acyltransferase"/>
</dbReference>
<evidence type="ECO:0000256" key="2">
    <source>
        <dbReference type="ARBA" id="ARBA00023315"/>
    </source>
</evidence>
<dbReference type="EMBL" id="CP001854">
    <property type="protein sequence ID" value="ADB51003.1"/>
    <property type="molecule type" value="Genomic_DNA"/>
</dbReference>
<name>D3F8N9_CONWI</name>
<dbReference type="PANTHER" id="PTHR10545">
    <property type="entry name" value="DIAMINE N-ACETYLTRANSFERASE"/>
    <property type="match status" value="1"/>
</dbReference>
<proteinExistence type="predicted"/>
<evidence type="ECO:0000313" key="5">
    <source>
        <dbReference type="Proteomes" id="UP000008229"/>
    </source>
</evidence>
<keyword evidence="1 4" id="KW-0808">Transferase</keyword>
<organism evidence="4 5">
    <name type="scientific">Conexibacter woesei (strain DSM 14684 / CCUG 47730 / CIP 108061 / JCM 11494 / NBRC 100937 / ID131577)</name>
    <dbReference type="NCBI Taxonomy" id="469383"/>
    <lineage>
        <taxon>Bacteria</taxon>
        <taxon>Bacillati</taxon>
        <taxon>Actinomycetota</taxon>
        <taxon>Thermoleophilia</taxon>
        <taxon>Solirubrobacterales</taxon>
        <taxon>Conexibacteraceae</taxon>
        <taxon>Conexibacter</taxon>
    </lineage>
</organism>
<protein>
    <submittedName>
        <fullName evidence="4">GCN5-related N-acetyltransferase</fullName>
    </submittedName>
</protein>
<keyword evidence="2" id="KW-0012">Acyltransferase</keyword>
<dbReference type="Gene3D" id="3.40.630.30">
    <property type="match status" value="1"/>
</dbReference>
<dbReference type="HOGENOM" id="CLU_013985_32_1_11"/>
<dbReference type="InterPro" id="IPR051016">
    <property type="entry name" value="Diverse_Substrate_AcTransf"/>
</dbReference>
<dbReference type="RefSeq" id="WP_012934054.1">
    <property type="nucleotide sequence ID" value="NC_013739.1"/>
</dbReference>
<gene>
    <name evidence="4" type="ordered locus">Cwoe_2583</name>
</gene>
<dbReference type="Pfam" id="PF00583">
    <property type="entry name" value="Acetyltransf_1"/>
    <property type="match status" value="1"/>
</dbReference>
<feature type="domain" description="N-acetyltransferase" evidence="3">
    <location>
        <begin position="5"/>
        <end position="151"/>
    </location>
</feature>
<dbReference type="AlphaFoldDB" id="D3F8N9"/>
<dbReference type="PROSITE" id="PS51186">
    <property type="entry name" value="GNAT"/>
    <property type="match status" value="1"/>
</dbReference>
<sequence>MHTTDAIRPLRSDDRAAWEPLWAGYLAFYRETLAPEVTDATFRRLCAEEDGMFGLVAVGDGGELVGFVHAIVHPSTWTTASYTYLEDLYVAPAGRGGDVGGALIEATAEAARARGSSRVYWQTQEYNGRARSLYDHVGQLTSFIVYERPLS</sequence>
<evidence type="ECO:0000313" key="4">
    <source>
        <dbReference type="EMBL" id="ADB51003.1"/>
    </source>
</evidence>
<dbReference type="OrthoDB" id="9805924at2"/>
<reference evidence="4 5" key="1">
    <citation type="journal article" date="2010" name="Stand. Genomic Sci.">
        <title>Complete genome sequence of Conexibacter woesei type strain (ID131577).</title>
        <authorList>
            <person name="Pukall R."/>
            <person name="Lapidus A."/>
            <person name="Glavina Del Rio T."/>
            <person name="Copeland A."/>
            <person name="Tice H."/>
            <person name="Cheng J.-F."/>
            <person name="Lucas S."/>
            <person name="Chen F."/>
            <person name="Nolan M."/>
            <person name="Bruce D."/>
            <person name="Goodwin L."/>
            <person name="Pitluck S."/>
            <person name="Mavromatis K."/>
            <person name="Ivanova N."/>
            <person name="Ovchinnikova G."/>
            <person name="Pati A."/>
            <person name="Chen A."/>
            <person name="Palaniappan K."/>
            <person name="Land M."/>
            <person name="Hauser L."/>
            <person name="Chang Y.-J."/>
            <person name="Jeffries C.D."/>
            <person name="Chain P."/>
            <person name="Meincke L."/>
            <person name="Sims D."/>
            <person name="Brettin T."/>
            <person name="Detter J.C."/>
            <person name="Rohde M."/>
            <person name="Goeker M."/>
            <person name="Bristow J."/>
            <person name="Eisen J.A."/>
            <person name="Markowitz V."/>
            <person name="Kyrpides N.C."/>
            <person name="Klenk H.-P."/>
            <person name="Hugenholtz P."/>
        </authorList>
    </citation>
    <scope>NUCLEOTIDE SEQUENCE [LARGE SCALE GENOMIC DNA]</scope>
    <source>
        <strain evidence="5">DSM 14684 / CIP 108061 / JCM 11494 / NBRC 100937 / ID131577</strain>
    </source>
</reference>
<dbReference type="KEGG" id="cwo:Cwoe_2583"/>
<dbReference type="SUPFAM" id="SSF55729">
    <property type="entry name" value="Acyl-CoA N-acyltransferases (Nat)"/>
    <property type="match status" value="1"/>
</dbReference>
<keyword evidence="5" id="KW-1185">Reference proteome</keyword>
<dbReference type="InterPro" id="IPR000182">
    <property type="entry name" value="GNAT_dom"/>
</dbReference>
<dbReference type="eggNOG" id="COG0456">
    <property type="taxonomic scope" value="Bacteria"/>
</dbReference>
<evidence type="ECO:0000256" key="1">
    <source>
        <dbReference type="ARBA" id="ARBA00022679"/>
    </source>
</evidence>
<accession>D3F8N9</accession>
<dbReference type="STRING" id="469383.Cwoe_2583"/>
<dbReference type="PANTHER" id="PTHR10545:SF42">
    <property type="entry name" value="ACETYLTRANSFERASE"/>
    <property type="match status" value="1"/>
</dbReference>
<evidence type="ECO:0000259" key="3">
    <source>
        <dbReference type="PROSITE" id="PS51186"/>
    </source>
</evidence>